<reference evidence="1" key="2">
    <citation type="submission" date="2023-03" db="EMBL/GenBank/DDBJ databases">
        <authorList>
            <person name="Inwood S.N."/>
            <person name="Skelly J.G."/>
            <person name="Guhlin J."/>
            <person name="Harrop T.W.R."/>
            <person name="Goldson S.G."/>
            <person name="Dearden P.K."/>
        </authorList>
    </citation>
    <scope>NUCLEOTIDE SEQUENCE</scope>
    <source>
        <strain evidence="1">Lincoln</strain>
        <tissue evidence="1">Whole body</tissue>
    </source>
</reference>
<evidence type="ECO:0000313" key="1">
    <source>
        <dbReference type="EMBL" id="KAK0174339.1"/>
    </source>
</evidence>
<reference evidence="1" key="1">
    <citation type="journal article" date="2023" name="bioRxiv">
        <title>Scaffold-level genome assemblies of two parasitoid biocontrol wasps reveal the parthenogenesis mechanism and an associated novel virus.</title>
        <authorList>
            <person name="Inwood S."/>
            <person name="Skelly J."/>
            <person name="Guhlin J."/>
            <person name="Harrop T."/>
            <person name="Goldson S."/>
            <person name="Dearden P."/>
        </authorList>
    </citation>
    <scope>NUCLEOTIDE SEQUENCE</scope>
    <source>
        <strain evidence="1">Lincoln</strain>
        <tissue evidence="1">Whole body</tissue>
    </source>
</reference>
<name>A0AA39KUL2_MICHY</name>
<evidence type="ECO:0000313" key="2">
    <source>
        <dbReference type="Proteomes" id="UP001168972"/>
    </source>
</evidence>
<organism evidence="1 2">
    <name type="scientific">Microctonus hyperodae</name>
    <name type="common">Parasitoid wasp</name>
    <dbReference type="NCBI Taxonomy" id="165561"/>
    <lineage>
        <taxon>Eukaryota</taxon>
        <taxon>Metazoa</taxon>
        <taxon>Ecdysozoa</taxon>
        <taxon>Arthropoda</taxon>
        <taxon>Hexapoda</taxon>
        <taxon>Insecta</taxon>
        <taxon>Pterygota</taxon>
        <taxon>Neoptera</taxon>
        <taxon>Endopterygota</taxon>
        <taxon>Hymenoptera</taxon>
        <taxon>Apocrita</taxon>
        <taxon>Ichneumonoidea</taxon>
        <taxon>Braconidae</taxon>
        <taxon>Euphorinae</taxon>
        <taxon>Microctonus</taxon>
    </lineage>
</organism>
<dbReference type="AlphaFoldDB" id="A0AA39KUL2"/>
<accession>A0AA39KUL2</accession>
<protein>
    <submittedName>
        <fullName evidence="1">Uncharacterized protein</fullName>
    </submittedName>
</protein>
<sequence length="246" mass="27801">MRYSCGGNDHPDPKMFAQVYRLATSFSLIRPPRGCNVSGTNLLRSLVEAKEVLTISNKASRDSWIRSIDDMLESNEPILANSSADADHDYNEAVTSDAVQSYIAGYIVRKLKKILKCSNCLQCIQMSGEAGKQLQRNDVICKMDLYGGLLFASDELFSLTKQLERCVLRAISRNLTNLDTISEIAVELKKEVIMKVGCFEHQNKLTLKIIDIYVVMRAHFLAKSENKRYDEAKIRTKRKKNAKLLS</sequence>
<proteinExistence type="predicted"/>
<dbReference type="EMBL" id="JAQQBR010000006">
    <property type="protein sequence ID" value="KAK0174339.1"/>
    <property type="molecule type" value="Genomic_DNA"/>
</dbReference>
<keyword evidence="2" id="KW-1185">Reference proteome</keyword>
<gene>
    <name evidence="1" type="ORF">PV327_010122</name>
</gene>
<dbReference type="Proteomes" id="UP001168972">
    <property type="component" value="Unassembled WGS sequence"/>
</dbReference>
<comment type="caution">
    <text evidence="1">The sequence shown here is derived from an EMBL/GenBank/DDBJ whole genome shotgun (WGS) entry which is preliminary data.</text>
</comment>